<evidence type="ECO:0000256" key="1">
    <source>
        <dbReference type="ARBA" id="ARBA00004370"/>
    </source>
</evidence>
<dbReference type="Pfam" id="PF03188">
    <property type="entry name" value="Cytochrom_B561"/>
    <property type="match status" value="1"/>
</dbReference>
<reference evidence="10" key="3">
    <citation type="submission" date="2015-06" db="UniProtKB">
        <authorList>
            <consortium name="EnsemblMetazoa"/>
        </authorList>
    </citation>
    <scope>IDENTIFICATION</scope>
</reference>
<keyword evidence="11" id="KW-1185">Reference proteome</keyword>
<comment type="subcellular location">
    <subcellularLocation>
        <location evidence="1">Membrane</location>
    </subcellularLocation>
</comment>
<dbReference type="EnsemblMetazoa" id="CapteT206433">
    <property type="protein sequence ID" value="CapteP206433"/>
    <property type="gene ID" value="CapteG206433"/>
</dbReference>
<organism evidence="9">
    <name type="scientific">Capitella teleta</name>
    <name type="common">Polychaete worm</name>
    <dbReference type="NCBI Taxonomy" id="283909"/>
    <lineage>
        <taxon>Eukaryota</taxon>
        <taxon>Metazoa</taxon>
        <taxon>Spiralia</taxon>
        <taxon>Lophotrochozoa</taxon>
        <taxon>Annelida</taxon>
        <taxon>Polychaeta</taxon>
        <taxon>Sedentaria</taxon>
        <taxon>Scolecida</taxon>
        <taxon>Capitellidae</taxon>
        <taxon>Capitella</taxon>
    </lineage>
</organism>
<feature type="transmembrane region" description="Helical" evidence="7">
    <location>
        <begin position="41"/>
        <end position="61"/>
    </location>
</feature>
<dbReference type="OrthoDB" id="6372137at2759"/>
<evidence type="ECO:0000256" key="5">
    <source>
        <dbReference type="ARBA" id="ARBA00022989"/>
    </source>
</evidence>
<dbReference type="Gene3D" id="1.20.120.1770">
    <property type="match status" value="1"/>
</dbReference>
<dbReference type="Proteomes" id="UP000014760">
    <property type="component" value="Unassembled WGS sequence"/>
</dbReference>
<keyword evidence="5 7" id="KW-1133">Transmembrane helix</keyword>
<name>R7TF01_CAPTE</name>
<keyword evidence="3 7" id="KW-0812">Transmembrane</keyword>
<feature type="domain" description="Cytochrome b561" evidence="8">
    <location>
        <begin position="1"/>
        <end position="166"/>
    </location>
</feature>
<reference evidence="9 11" key="2">
    <citation type="journal article" date="2013" name="Nature">
        <title>Insights into bilaterian evolution from three spiralian genomes.</title>
        <authorList>
            <person name="Simakov O."/>
            <person name="Marletaz F."/>
            <person name="Cho S.J."/>
            <person name="Edsinger-Gonzales E."/>
            <person name="Havlak P."/>
            <person name="Hellsten U."/>
            <person name="Kuo D.H."/>
            <person name="Larsson T."/>
            <person name="Lv J."/>
            <person name="Arendt D."/>
            <person name="Savage R."/>
            <person name="Osoegawa K."/>
            <person name="de Jong P."/>
            <person name="Grimwood J."/>
            <person name="Chapman J.A."/>
            <person name="Shapiro H."/>
            <person name="Aerts A."/>
            <person name="Otillar R.P."/>
            <person name="Terry A.Y."/>
            <person name="Boore J.L."/>
            <person name="Grigoriev I.V."/>
            <person name="Lindberg D.R."/>
            <person name="Seaver E.C."/>
            <person name="Weisblat D.A."/>
            <person name="Putnam N.H."/>
            <person name="Rokhsar D.S."/>
        </authorList>
    </citation>
    <scope>NUCLEOTIDE SEQUENCE</scope>
    <source>
        <strain evidence="9 11">I ESC-2004</strain>
    </source>
</reference>
<feature type="transmembrane region" description="Helical" evidence="7">
    <location>
        <begin position="73"/>
        <end position="94"/>
    </location>
</feature>
<dbReference type="CDD" id="cd08760">
    <property type="entry name" value="Cyt_b561_FRRS1_like"/>
    <property type="match status" value="1"/>
</dbReference>
<dbReference type="InterPro" id="IPR006593">
    <property type="entry name" value="Cyt_b561/ferric_Rdtase_TM"/>
</dbReference>
<keyword evidence="6 7" id="KW-0472">Membrane</keyword>
<evidence type="ECO:0000256" key="3">
    <source>
        <dbReference type="ARBA" id="ARBA00022692"/>
    </source>
</evidence>
<keyword evidence="4" id="KW-0249">Electron transport</keyword>
<reference evidence="11" key="1">
    <citation type="submission" date="2012-12" db="EMBL/GenBank/DDBJ databases">
        <authorList>
            <person name="Hellsten U."/>
            <person name="Grimwood J."/>
            <person name="Chapman J.A."/>
            <person name="Shapiro H."/>
            <person name="Aerts A."/>
            <person name="Otillar R.P."/>
            <person name="Terry A.Y."/>
            <person name="Boore J.L."/>
            <person name="Simakov O."/>
            <person name="Marletaz F."/>
            <person name="Cho S.-J."/>
            <person name="Edsinger-Gonzales E."/>
            <person name="Havlak P."/>
            <person name="Kuo D.-H."/>
            <person name="Larsson T."/>
            <person name="Lv J."/>
            <person name="Arendt D."/>
            <person name="Savage R."/>
            <person name="Osoegawa K."/>
            <person name="de Jong P."/>
            <person name="Lindberg D.R."/>
            <person name="Seaver E.C."/>
            <person name="Weisblat D.A."/>
            <person name="Putnam N.H."/>
            <person name="Grigoriev I.V."/>
            <person name="Rokhsar D.S."/>
        </authorList>
    </citation>
    <scope>NUCLEOTIDE SEQUENCE</scope>
    <source>
        <strain evidence="11">I ESC-2004</strain>
    </source>
</reference>
<evidence type="ECO:0000256" key="7">
    <source>
        <dbReference type="SAM" id="Phobius"/>
    </source>
</evidence>
<proteinExistence type="predicted"/>
<dbReference type="GO" id="GO:0016020">
    <property type="term" value="C:membrane"/>
    <property type="evidence" value="ECO:0007669"/>
    <property type="project" value="UniProtKB-SubCell"/>
</dbReference>
<evidence type="ECO:0000259" key="8">
    <source>
        <dbReference type="PROSITE" id="PS50939"/>
    </source>
</evidence>
<evidence type="ECO:0000313" key="10">
    <source>
        <dbReference type="EnsemblMetazoa" id="CapteP206433"/>
    </source>
</evidence>
<dbReference type="EMBL" id="KB311062">
    <property type="protein sequence ID" value="ELT90057.1"/>
    <property type="molecule type" value="Genomic_DNA"/>
</dbReference>
<dbReference type="EMBL" id="AMQN01003174">
    <property type="status" value="NOT_ANNOTATED_CDS"/>
    <property type="molecule type" value="Genomic_DNA"/>
</dbReference>
<evidence type="ECO:0000256" key="6">
    <source>
        <dbReference type="ARBA" id="ARBA00023136"/>
    </source>
</evidence>
<dbReference type="SMART" id="SM00665">
    <property type="entry name" value="B561"/>
    <property type="match status" value="1"/>
</dbReference>
<evidence type="ECO:0000313" key="9">
    <source>
        <dbReference type="EMBL" id="ELT90057.1"/>
    </source>
</evidence>
<dbReference type="HOGENOM" id="CLU_1449034_0_0_1"/>
<accession>R7TF01</accession>
<sequence>MMVLAWMFFASIGVLMPRHLKTAWSQWKPFGKQVWFVIHQPFMILAALLTLIGIVLAFVEAQGYSNMSGFKAAHPPIGITVGVLVVINPIMSLFRCTPDDPRRSIFNIAHLLVGQSAHLLAGIKLDENDCFVTLCPFIHMFGSNGLFYLCSQSEDCRGLPSFHRRCFLCTYSCRSSWNYIIRYSRLS</sequence>
<evidence type="ECO:0000256" key="4">
    <source>
        <dbReference type="ARBA" id="ARBA00022982"/>
    </source>
</evidence>
<protein>
    <recommendedName>
        <fullName evidence="8">Cytochrome b561 domain-containing protein</fullName>
    </recommendedName>
</protein>
<dbReference type="PROSITE" id="PS50939">
    <property type="entry name" value="CYTOCHROME_B561"/>
    <property type="match status" value="1"/>
</dbReference>
<dbReference type="OMA" id="WIFYHRI"/>
<keyword evidence="2" id="KW-0813">Transport</keyword>
<dbReference type="AlphaFoldDB" id="R7TF01"/>
<gene>
    <name evidence="9" type="ORF">CAPTEDRAFT_206433</name>
</gene>
<evidence type="ECO:0000313" key="11">
    <source>
        <dbReference type="Proteomes" id="UP000014760"/>
    </source>
</evidence>
<dbReference type="STRING" id="283909.R7TF01"/>
<evidence type="ECO:0000256" key="2">
    <source>
        <dbReference type="ARBA" id="ARBA00022448"/>
    </source>
</evidence>